<dbReference type="SMART" id="SM01292">
    <property type="entry name" value="N1221"/>
    <property type="match status" value="1"/>
</dbReference>
<dbReference type="InterPro" id="IPR012486">
    <property type="entry name" value="Far11/STRP_N"/>
</dbReference>
<evidence type="ECO:0000313" key="4">
    <source>
        <dbReference type="EMBL" id="KAF0471774.1"/>
    </source>
</evidence>
<name>A0A8H3XN09_GIGMA</name>
<reference evidence="4 5" key="1">
    <citation type="journal article" date="2019" name="Environ. Microbiol.">
        <title>At the nexus of three kingdoms: the genome of the mycorrhizal fungus Gigaspora margarita provides insights into plant, endobacterial and fungal interactions.</title>
        <authorList>
            <person name="Venice F."/>
            <person name="Ghignone S."/>
            <person name="Salvioli di Fossalunga A."/>
            <person name="Amselem J."/>
            <person name="Novero M."/>
            <person name="Xianan X."/>
            <person name="Sedzielewska Toro K."/>
            <person name="Morin E."/>
            <person name="Lipzen A."/>
            <person name="Grigoriev I.V."/>
            <person name="Henrissat B."/>
            <person name="Martin F.M."/>
            <person name="Bonfante P."/>
        </authorList>
    </citation>
    <scope>NUCLEOTIDE SEQUENCE [LARGE SCALE GENOMIC DNA]</scope>
    <source>
        <strain evidence="4 5">BEG34</strain>
    </source>
</reference>
<evidence type="ECO:0000259" key="2">
    <source>
        <dbReference type="SMART" id="SM01292"/>
    </source>
</evidence>
<feature type="region of interest" description="Disordered" evidence="1">
    <location>
        <begin position="483"/>
        <end position="507"/>
    </location>
</feature>
<dbReference type="GO" id="GO:0005829">
    <property type="term" value="C:cytosol"/>
    <property type="evidence" value="ECO:0007669"/>
    <property type="project" value="TreeGrafter"/>
</dbReference>
<dbReference type="InterPro" id="IPR040185">
    <property type="entry name" value="Far11/STRP"/>
</dbReference>
<proteinExistence type="predicted"/>
<protein>
    <recommendedName>
        <fullName evidence="6">N1221-domain-containing protein</fullName>
    </recommendedName>
</protein>
<dbReference type="OrthoDB" id="18234at2759"/>
<dbReference type="Pfam" id="PF11882">
    <property type="entry name" value="DUF3402"/>
    <property type="match status" value="1"/>
</dbReference>
<dbReference type="SMART" id="SM01293">
    <property type="entry name" value="DUF3402"/>
    <property type="match status" value="1"/>
</dbReference>
<comment type="caution">
    <text evidence="4">The sequence shown here is derived from an EMBL/GenBank/DDBJ whole genome shotgun (WGS) entry which is preliminary data.</text>
</comment>
<feature type="domain" description="Far11/STRP N-terminal" evidence="2">
    <location>
        <begin position="32"/>
        <end position="313"/>
    </location>
</feature>
<dbReference type="PANTHER" id="PTHR13239:SF4">
    <property type="entry name" value="AT25231P"/>
    <property type="match status" value="1"/>
</dbReference>
<evidence type="ECO:0000259" key="3">
    <source>
        <dbReference type="SMART" id="SM01293"/>
    </source>
</evidence>
<dbReference type="Pfam" id="PF07923">
    <property type="entry name" value="N1221"/>
    <property type="match status" value="1"/>
</dbReference>
<evidence type="ECO:0000313" key="5">
    <source>
        <dbReference type="Proteomes" id="UP000439903"/>
    </source>
</evidence>
<accession>A0A8H3XN09</accession>
<dbReference type="EMBL" id="WTPW01000886">
    <property type="protein sequence ID" value="KAF0471774.1"/>
    <property type="molecule type" value="Genomic_DNA"/>
</dbReference>
<dbReference type="Proteomes" id="UP000439903">
    <property type="component" value="Unassembled WGS sequence"/>
</dbReference>
<evidence type="ECO:0000256" key="1">
    <source>
        <dbReference type="SAM" id="MobiDB-lite"/>
    </source>
</evidence>
<dbReference type="AlphaFoldDB" id="A0A8H3XN09"/>
<dbReference type="InterPro" id="IPR021819">
    <property type="entry name" value="Far11/STRP_C"/>
</dbReference>
<keyword evidence="5" id="KW-1185">Reference proteome</keyword>
<dbReference type="PANTHER" id="PTHR13239">
    <property type="entry name" value="PROTEIN REQUIRED FOR HYPHAL ANASTOMOSIS HAM-2"/>
    <property type="match status" value="1"/>
</dbReference>
<feature type="region of interest" description="Disordered" evidence="1">
    <location>
        <begin position="324"/>
        <end position="357"/>
    </location>
</feature>
<dbReference type="GO" id="GO:0007010">
    <property type="term" value="P:cytoskeleton organization"/>
    <property type="evidence" value="ECO:0007669"/>
    <property type="project" value="TreeGrafter"/>
</dbReference>
<evidence type="ECO:0008006" key="6">
    <source>
        <dbReference type="Google" id="ProtNLM"/>
    </source>
</evidence>
<organism evidence="4 5">
    <name type="scientific">Gigaspora margarita</name>
    <dbReference type="NCBI Taxonomy" id="4874"/>
    <lineage>
        <taxon>Eukaryota</taxon>
        <taxon>Fungi</taxon>
        <taxon>Fungi incertae sedis</taxon>
        <taxon>Mucoromycota</taxon>
        <taxon>Glomeromycotina</taxon>
        <taxon>Glomeromycetes</taxon>
        <taxon>Diversisporales</taxon>
        <taxon>Gigasporaceae</taxon>
        <taxon>Gigaspora</taxon>
    </lineage>
</organism>
<sequence>MGEHIIDEAPDDSLTLGQLKKIVKQLPNKQKPKEISFSYADSDSISREIDEFYNYAEISQCLENKNIFDEEFGEAWTTCTMSERRVYIEYLLETLELKDPEKRFLSAKKLLYIAQGTFGETITQEQHLEWIMENNKLLRKCGALLSYFQALKLACHAHDYYSRPDFNADRQVYIDDINTEIGFYLTLLYMLVETHRRDDSFGTELAELNPPMAVFLFEIIASLREKEKNAKGYPVKKFLLLLWKVILASLGGLNDMLRLKNSARTINGLPPIYNEGLLTKSTPADYYTFQNEATQKYPTYVPPPCPFIPTPSIAASLFPSANNHANGNDSFGQNPTSINGNGNSSQPPKSRKQQFQTNQRQPFIFPFSKSTPSVPKSIQEAGDLYLKFMHISLGTFQFWKERIEMKKLPTGDIISNISFNENCIMENPLNNNDDESQIEITKTDKEKIERIEILYKSILPHLQNIVIMLLKLLLATMSSNKNSDNDKGGISANNDHISESSINSSTSNGNTIEEIDIMRHREITSKAVSAIILLMLKHLKLSHVLKFEFLSQLLVDSNCLLLILKMFGLQDVSLMVKAKNEVENMNFFQYCMDINNDSTNEIKQTDDNMVIDDQQESYDVHQPGQVSDPQSSISNETEVDSDYCWRNFFAAINFLKILQKLTKRKTHRILLLVQYKSSAILKRILKVSHPLLELYALKVLKNQIPFIGRKWRQSNMKVITSIYLSCRPDLRDEWISLTDVDSEMDDALPQEQNLRTLVKFYNERNYFPQYDQQNDIYLDDNNRNLPDIFPPCHTKSLNHVNSAYIPDDIMLDDSFLENWEQWLQEEVYSFSAVKPHLKSIDEYYDDEFATTIQNGDGSEWDVPPTSPVDGKDPFSSIEWKDISSYELKDFEQRINNSGFKFYDFDDMEINIDSVTNVDDKTSETTYCWPDEMLGPLAPSEVTIYQPTPYQSEDED</sequence>
<feature type="domain" description="Far11/STRP C-terminal" evidence="3">
    <location>
        <begin position="375"/>
        <end position="819"/>
    </location>
</feature>
<gene>
    <name evidence="4" type="ORF">F8M41_025131</name>
</gene>